<gene>
    <name evidence="2" type="ORF">TVAG_118010</name>
</gene>
<dbReference type="RefSeq" id="XP_001319943.1">
    <property type="nucleotide sequence ID" value="XM_001319908.1"/>
</dbReference>
<organism evidence="2 3">
    <name type="scientific">Trichomonas vaginalis (strain ATCC PRA-98 / G3)</name>
    <dbReference type="NCBI Taxonomy" id="412133"/>
    <lineage>
        <taxon>Eukaryota</taxon>
        <taxon>Metamonada</taxon>
        <taxon>Parabasalia</taxon>
        <taxon>Trichomonadida</taxon>
        <taxon>Trichomonadidae</taxon>
        <taxon>Trichomonas</taxon>
    </lineage>
</organism>
<evidence type="ECO:0000313" key="2">
    <source>
        <dbReference type="EMBL" id="EAY07720.1"/>
    </source>
</evidence>
<dbReference type="GO" id="GO:0000796">
    <property type="term" value="C:condensin complex"/>
    <property type="evidence" value="ECO:0000318"/>
    <property type="project" value="GO_Central"/>
</dbReference>
<dbReference type="GO" id="GO:0000793">
    <property type="term" value="C:condensed chromosome"/>
    <property type="evidence" value="ECO:0000318"/>
    <property type="project" value="GO_Central"/>
</dbReference>
<dbReference type="VEuPathDB" id="TrichDB:TVAGG3_0230110"/>
<accession>A2EHY8</accession>
<reference evidence="2" key="1">
    <citation type="submission" date="2006-10" db="EMBL/GenBank/DDBJ databases">
        <authorList>
            <person name="Amadeo P."/>
            <person name="Zhao Q."/>
            <person name="Wortman J."/>
            <person name="Fraser-Liggett C."/>
            <person name="Carlton J."/>
        </authorList>
    </citation>
    <scope>NUCLEOTIDE SEQUENCE</scope>
    <source>
        <strain evidence="2">G3</strain>
    </source>
</reference>
<dbReference type="EMBL" id="DS113393">
    <property type="protein sequence ID" value="EAY07720.1"/>
    <property type="molecule type" value="Genomic_DNA"/>
</dbReference>
<dbReference type="Proteomes" id="UP000001542">
    <property type="component" value="Unassembled WGS sequence"/>
</dbReference>
<dbReference type="VEuPathDB" id="TrichDB:TVAG_118010"/>
<evidence type="ECO:0000256" key="1">
    <source>
        <dbReference type="SAM" id="Coils"/>
    </source>
</evidence>
<dbReference type="InParanoid" id="A2EHY8"/>
<protein>
    <submittedName>
        <fullName evidence="2">Uncharacterized protein</fullName>
    </submittedName>
</protein>
<dbReference type="KEGG" id="tva:4765615"/>
<feature type="coiled-coil region" evidence="1">
    <location>
        <begin position="318"/>
        <end position="377"/>
    </location>
</feature>
<feature type="coiled-coil region" evidence="1">
    <location>
        <begin position="26"/>
        <end position="74"/>
    </location>
</feature>
<name>A2EHY8_TRIV3</name>
<dbReference type="AlphaFoldDB" id="A2EHY8"/>
<feature type="coiled-coil region" evidence="1">
    <location>
        <begin position="190"/>
        <end position="252"/>
    </location>
</feature>
<reference evidence="2" key="2">
    <citation type="journal article" date="2007" name="Science">
        <title>Draft genome sequence of the sexually transmitted pathogen Trichomonas vaginalis.</title>
        <authorList>
            <person name="Carlton J.M."/>
            <person name="Hirt R.P."/>
            <person name="Silva J.C."/>
            <person name="Delcher A.L."/>
            <person name="Schatz M."/>
            <person name="Zhao Q."/>
            <person name="Wortman J.R."/>
            <person name="Bidwell S.L."/>
            <person name="Alsmark U.C.M."/>
            <person name="Besteiro S."/>
            <person name="Sicheritz-Ponten T."/>
            <person name="Noel C.J."/>
            <person name="Dacks J.B."/>
            <person name="Foster P.G."/>
            <person name="Simillion C."/>
            <person name="Van de Peer Y."/>
            <person name="Miranda-Saavedra D."/>
            <person name="Barton G.J."/>
            <person name="Westrop G.D."/>
            <person name="Mueller S."/>
            <person name="Dessi D."/>
            <person name="Fiori P.L."/>
            <person name="Ren Q."/>
            <person name="Paulsen I."/>
            <person name="Zhang H."/>
            <person name="Bastida-Corcuera F.D."/>
            <person name="Simoes-Barbosa A."/>
            <person name="Brown M.T."/>
            <person name="Hayes R.D."/>
            <person name="Mukherjee M."/>
            <person name="Okumura C.Y."/>
            <person name="Schneider R."/>
            <person name="Smith A.J."/>
            <person name="Vanacova S."/>
            <person name="Villalvazo M."/>
            <person name="Haas B.J."/>
            <person name="Pertea M."/>
            <person name="Feldblyum T.V."/>
            <person name="Utterback T.R."/>
            <person name="Shu C.L."/>
            <person name="Osoegawa K."/>
            <person name="de Jong P.J."/>
            <person name="Hrdy I."/>
            <person name="Horvathova L."/>
            <person name="Zubacova Z."/>
            <person name="Dolezal P."/>
            <person name="Malik S.B."/>
            <person name="Logsdon J.M. Jr."/>
            <person name="Henze K."/>
            <person name="Gupta A."/>
            <person name="Wang C.C."/>
            <person name="Dunne R.L."/>
            <person name="Upcroft J.A."/>
            <person name="Upcroft P."/>
            <person name="White O."/>
            <person name="Salzberg S.L."/>
            <person name="Tang P."/>
            <person name="Chiu C.-H."/>
            <person name="Lee Y.-S."/>
            <person name="Embley T.M."/>
            <person name="Coombs G.H."/>
            <person name="Mottram J.C."/>
            <person name="Tachezy J."/>
            <person name="Fraser-Liggett C.M."/>
            <person name="Johnson P.J."/>
        </authorList>
    </citation>
    <scope>NUCLEOTIDE SEQUENCE [LARGE SCALE GENOMIC DNA]</scope>
    <source>
        <strain evidence="2">G3</strain>
    </source>
</reference>
<feature type="coiled-coil region" evidence="1">
    <location>
        <begin position="426"/>
        <end position="516"/>
    </location>
</feature>
<dbReference type="GO" id="GO:0000785">
    <property type="term" value="C:chromatin"/>
    <property type="evidence" value="ECO:0000318"/>
    <property type="project" value="GO_Central"/>
</dbReference>
<dbReference type="OMA" id="LMAKNDH"/>
<sequence>MNHEKLSSPTERKLIFDDDAEDNDQVKQFKEEYQKLEASIKEKSRKKSRLNAAVRDLNSKLESMKKANKIQKIQQNEIEKSLRIRRKKFEENNSSYEKAKDQYIASSKKAERVKTIIEKIKTELQKAKILIESEESKLREIRPCVVDYGLLQTNIQLMKQRIDNKREILKQRNIDFSEAQQKMQQLVSDEQKYINSKNTLEENLDDLDARRHQTQQILTDPIDNLDYEESIVADAERDANETEQRHNQIQSDDGQQIIDKILEEIVALEKDNSVRREGLESKQKQLDAFKESYAKNPIVSPMPSKSPEIKYKSQPLSIAEAQEQVEKLSAQLEAKLQSVEDEERAIDDLVKNNILKRKEIDEKYKAKLEKLNQLQTLKNTTEALIFSVSELMAKNDHLVEISDRNQKSIDEINHRNANAERDRNTNNKFSLELQKLRQGLKDKEEERRAMDEMLAELKKQIEQSEKDYTQLEASLKMKEEEAAKIEENMKEITSKLENANQRAAEQKKLLDEFIEAHPYINRDPNDMIGQLAQLVSAA</sequence>
<dbReference type="GO" id="GO:0003682">
    <property type="term" value="F:chromatin binding"/>
    <property type="evidence" value="ECO:0000318"/>
    <property type="project" value="GO_Central"/>
</dbReference>
<dbReference type="STRING" id="5722.A2EHY8"/>
<evidence type="ECO:0000313" key="3">
    <source>
        <dbReference type="Proteomes" id="UP000001542"/>
    </source>
</evidence>
<dbReference type="SMR" id="A2EHY8"/>
<proteinExistence type="predicted"/>
<dbReference type="GO" id="GO:0007076">
    <property type="term" value="P:mitotic chromosome condensation"/>
    <property type="evidence" value="ECO:0000318"/>
    <property type="project" value="GO_Central"/>
</dbReference>
<keyword evidence="1" id="KW-0175">Coiled coil</keyword>
<keyword evidence="3" id="KW-1185">Reference proteome</keyword>